<evidence type="ECO:0000256" key="4">
    <source>
        <dbReference type="ARBA" id="ARBA00022989"/>
    </source>
</evidence>
<protein>
    <submittedName>
        <fullName evidence="7">AI-2E family transporter</fullName>
    </submittedName>
</protein>
<dbReference type="EMBL" id="JABUFE010000002">
    <property type="protein sequence ID" value="NSX54346.1"/>
    <property type="molecule type" value="Genomic_DNA"/>
</dbReference>
<feature type="transmembrane region" description="Helical" evidence="6">
    <location>
        <begin position="220"/>
        <end position="236"/>
    </location>
</feature>
<dbReference type="InterPro" id="IPR002549">
    <property type="entry name" value="AI-2E-like"/>
</dbReference>
<keyword evidence="4 6" id="KW-1133">Transmembrane helix</keyword>
<feature type="transmembrane region" description="Helical" evidence="6">
    <location>
        <begin position="289"/>
        <end position="316"/>
    </location>
</feature>
<feature type="transmembrane region" description="Helical" evidence="6">
    <location>
        <begin position="145"/>
        <end position="170"/>
    </location>
</feature>
<comment type="subcellular location">
    <subcellularLocation>
        <location evidence="1">Membrane</location>
        <topology evidence="1">Multi-pass membrane protein</topology>
    </subcellularLocation>
</comment>
<evidence type="ECO:0000256" key="6">
    <source>
        <dbReference type="SAM" id="Phobius"/>
    </source>
</evidence>
<reference evidence="7 8" key="1">
    <citation type="submission" date="2020-06" db="EMBL/GenBank/DDBJ databases">
        <title>Sulfitobacter algicola sp. nov., isolated from green algae.</title>
        <authorList>
            <person name="Wang C."/>
        </authorList>
    </citation>
    <scope>NUCLEOTIDE SEQUENCE [LARGE SCALE GENOMIC DNA]</scope>
    <source>
        <strain evidence="7 8">1151</strain>
    </source>
</reference>
<dbReference type="PANTHER" id="PTHR21716:SF16">
    <property type="entry name" value="BLL1467 PROTEIN"/>
    <property type="match status" value="1"/>
</dbReference>
<dbReference type="Proteomes" id="UP000777935">
    <property type="component" value="Unassembled WGS sequence"/>
</dbReference>
<evidence type="ECO:0000256" key="2">
    <source>
        <dbReference type="ARBA" id="ARBA00009773"/>
    </source>
</evidence>
<sequence>MSKTTSQVAIHVIALLSLLIALKLAEDIAVPILFAIVIGTVLSPLADISDRYALPRSLTAMVTVLCTVAILIIAILALEPFVSDAMARAPAFWSELEELIKRLQSVIRGIDEGIAVAIDPSENATENTGVNIPTAADALLSAPSYVAQLVIFIGTLYFFLFARADVYAWLGRVVTSIDEDTLRNAEKSVSCYFLTITIINACFAGLVTVVLHLIGVPSPVLWGVVAFFANFVLYLGPAMVAIALLICGIIVFDGPISFAPAAAFLILNMTEGQFVTPSLVGHRMSINPLLVFISLVFWLWMWGPVGGIIAIPLLVWCLTVYNEMRRVADENQHRQL</sequence>
<organism evidence="7 8">
    <name type="scientific">Parasulfitobacter algicola</name>
    <dbReference type="NCBI Taxonomy" id="2614809"/>
    <lineage>
        <taxon>Bacteria</taxon>
        <taxon>Pseudomonadati</taxon>
        <taxon>Pseudomonadota</taxon>
        <taxon>Alphaproteobacteria</taxon>
        <taxon>Rhodobacterales</taxon>
        <taxon>Roseobacteraceae</taxon>
        <taxon>Parasulfitobacter</taxon>
    </lineage>
</organism>
<evidence type="ECO:0000313" key="7">
    <source>
        <dbReference type="EMBL" id="NSX54346.1"/>
    </source>
</evidence>
<feature type="transmembrane region" description="Helical" evidence="6">
    <location>
        <begin position="7"/>
        <end position="22"/>
    </location>
</feature>
<dbReference type="Pfam" id="PF01594">
    <property type="entry name" value="AI-2E_transport"/>
    <property type="match status" value="1"/>
</dbReference>
<comment type="caution">
    <text evidence="7">The sequence shown here is derived from an EMBL/GenBank/DDBJ whole genome shotgun (WGS) entry which is preliminary data.</text>
</comment>
<evidence type="ECO:0000313" key="8">
    <source>
        <dbReference type="Proteomes" id="UP000777935"/>
    </source>
</evidence>
<dbReference type="RefSeq" id="WP_174136261.1">
    <property type="nucleotide sequence ID" value="NZ_JABUFE010000002.1"/>
</dbReference>
<evidence type="ECO:0000256" key="3">
    <source>
        <dbReference type="ARBA" id="ARBA00022692"/>
    </source>
</evidence>
<evidence type="ECO:0000256" key="5">
    <source>
        <dbReference type="ARBA" id="ARBA00023136"/>
    </source>
</evidence>
<keyword evidence="5 6" id="KW-0472">Membrane</keyword>
<dbReference type="PANTHER" id="PTHR21716">
    <property type="entry name" value="TRANSMEMBRANE PROTEIN"/>
    <property type="match status" value="1"/>
</dbReference>
<evidence type="ECO:0000256" key="1">
    <source>
        <dbReference type="ARBA" id="ARBA00004141"/>
    </source>
</evidence>
<keyword evidence="8" id="KW-1185">Reference proteome</keyword>
<keyword evidence="3 6" id="KW-0812">Transmembrane</keyword>
<feature type="transmembrane region" description="Helical" evidence="6">
    <location>
        <begin position="191"/>
        <end position="214"/>
    </location>
</feature>
<feature type="transmembrane region" description="Helical" evidence="6">
    <location>
        <begin position="58"/>
        <end position="78"/>
    </location>
</feature>
<feature type="transmembrane region" description="Helical" evidence="6">
    <location>
        <begin position="28"/>
        <end position="46"/>
    </location>
</feature>
<feature type="transmembrane region" description="Helical" evidence="6">
    <location>
        <begin position="243"/>
        <end position="269"/>
    </location>
</feature>
<proteinExistence type="inferred from homology"/>
<accession>A0ABX2IN82</accession>
<name>A0ABX2IN82_9RHOB</name>
<comment type="similarity">
    <text evidence="2">Belongs to the autoinducer-2 exporter (AI-2E) (TC 2.A.86) family.</text>
</comment>
<gene>
    <name evidence="7" type="ORF">HRQ87_05985</name>
</gene>